<evidence type="ECO:0000313" key="3">
    <source>
        <dbReference type="Proteomes" id="UP000045545"/>
    </source>
</evidence>
<keyword evidence="1" id="KW-0812">Transmembrane</keyword>
<reference evidence="2 3" key="1">
    <citation type="submission" date="2015-03" db="EMBL/GenBank/DDBJ databases">
        <authorList>
            <person name="Murphy D."/>
        </authorList>
    </citation>
    <scope>NUCLEOTIDE SEQUENCE [LARGE SCALE GENOMIC DNA]</scope>
    <source>
        <strain evidence="2 3">OL-4</strain>
    </source>
</reference>
<proteinExistence type="predicted"/>
<name>A0A0E4C9N1_9FIRM</name>
<evidence type="ECO:0000256" key="1">
    <source>
        <dbReference type="SAM" id="Phobius"/>
    </source>
</evidence>
<evidence type="ECO:0000313" key="2">
    <source>
        <dbReference type="EMBL" id="CFY06515.1"/>
    </source>
</evidence>
<accession>A0A0E4C9N1</accession>
<feature type="transmembrane region" description="Helical" evidence="1">
    <location>
        <begin position="6"/>
        <end position="25"/>
    </location>
</feature>
<keyword evidence="1" id="KW-1133">Transmembrane helix</keyword>
<sequence length="32" mass="3447">MLGLMAALAIGATFITGTISTVYIFKKVWLES</sequence>
<gene>
    <name evidence="2" type="ORF">2537</name>
</gene>
<dbReference type="EMBL" id="CGIH01000049">
    <property type="protein sequence ID" value="CFY06515.1"/>
    <property type="molecule type" value="Genomic_DNA"/>
</dbReference>
<organism evidence="2 3">
    <name type="scientific">Syntrophomonas zehnderi OL-4</name>
    <dbReference type="NCBI Taxonomy" id="690567"/>
    <lineage>
        <taxon>Bacteria</taxon>
        <taxon>Bacillati</taxon>
        <taxon>Bacillota</taxon>
        <taxon>Clostridia</taxon>
        <taxon>Eubacteriales</taxon>
        <taxon>Syntrophomonadaceae</taxon>
        <taxon>Syntrophomonas</taxon>
    </lineage>
</organism>
<keyword evidence="1" id="KW-0472">Membrane</keyword>
<dbReference type="AlphaFoldDB" id="A0A0E4C9N1"/>
<keyword evidence="3" id="KW-1185">Reference proteome</keyword>
<dbReference type="Proteomes" id="UP000045545">
    <property type="component" value="Unassembled WGS sequence"/>
</dbReference>
<protein>
    <submittedName>
        <fullName evidence="2">Uncharacterized</fullName>
    </submittedName>
</protein>